<evidence type="ECO:0000313" key="3">
    <source>
        <dbReference type="EMBL" id="EXC32449.1"/>
    </source>
</evidence>
<evidence type="ECO:0000313" key="4">
    <source>
        <dbReference type="Proteomes" id="UP000030645"/>
    </source>
</evidence>
<organism evidence="3 4">
    <name type="scientific">Morus notabilis</name>
    <dbReference type="NCBI Taxonomy" id="981085"/>
    <lineage>
        <taxon>Eukaryota</taxon>
        <taxon>Viridiplantae</taxon>
        <taxon>Streptophyta</taxon>
        <taxon>Embryophyta</taxon>
        <taxon>Tracheophyta</taxon>
        <taxon>Spermatophyta</taxon>
        <taxon>Magnoliopsida</taxon>
        <taxon>eudicotyledons</taxon>
        <taxon>Gunneridae</taxon>
        <taxon>Pentapetalae</taxon>
        <taxon>rosids</taxon>
        <taxon>fabids</taxon>
        <taxon>Rosales</taxon>
        <taxon>Moraceae</taxon>
        <taxon>Moreae</taxon>
        <taxon>Morus</taxon>
    </lineage>
</organism>
<feature type="signal peptide" evidence="2">
    <location>
        <begin position="1"/>
        <end position="24"/>
    </location>
</feature>
<protein>
    <submittedName>
        <fullName evidence="3">Uncharacterized protein</fullName>
    </submittedName>
</protein>
<sequence length="76" mass="8252">MLGSWRQKCLFLTLIFALVILSEASRLPKSSWEQMLPKKLPSPNSSPSKGTNSVSTSSSSKEVNVDKNLPSSDGKV</sequence>
<accession>W9S9P5</accession>
<dbReference type="AlphaFoldDB" id="W9S9P5"/>
<proteinExistence type="predicted"/>
<feature type="region of interest" description="Disordered" evidence="1">
    <location>
        <begin position="29"/>
        <end position="76"/>
    </location>
</feature>
<keyword evidence="4" id="KW-1185">Reference proteome</keyword>
<evidence type="ECO:0000256" key="1">
    <source>
        <dbReference type="SAM" id="MobiDB-lite"/>
    </source>
</evidence>
<keyword evidence="2" id="KW-0732">Signal</keyword>
<dbReference type="EMBL" id="KE346302">
    <property type="protein sequence ID" value="EXC32449.1"/>
    <property type="molecule type" value="Genomic_DNA"/>
</dbReference>
<evidence type="ECO:0000256" key="2">
    <source>
        <dbReference type="SAM" id="SignalP"/>
    </source>
</evidence>
<feature type="chain" id="PRO_5004929280" evidence="2">
    <location>
        <begin position="25"/>
        <end position="76"/>
    </location>
</feature>
<dbReference type="eggNOG" id="ENOG502S8WK">
    <property type="taxonomic scope" value="Eukaryota"/>
</dbReference>
<feature type="compositionally biased region" description="Low complexity" evidence="1">
    <location>
        <begin position="37"/>
        <end position="61"/>
    </location>
</feature>
<name>W9S9P5_9ROSA</name>
<reference evidence="4" key="1">
    <citation type="submission" date="2013-01" db="EMBL/GenBank/DDBJ databases">
        <title>Draft Genome Sequence of a Mulberry Tree, Morus notabilis C.K. Schneid.</title>
        <authorList>
            <person name="He N."/>
            <person name="Zhao S."/>
        </authorList>
    </citation>
    <scope>NUCLEOTIDE SEQUENCE</scope>
</reference>
<dbReference type="Proteomes" id="UP000030645">
    <property type="component" value="Unassembled WGS sequence"/>
</dbReference>
<gene>
    <name evidence="3" type="ORF">L484_012616</name>
</gene>